<proteinExistence type="predicted"/>
<evidence type="ECO:0000256" key="2">
    <source>
        <dbReference type="ARBA" id="ARBA00004651"/>
    </source>
</evidence>
<evidence type="ECO:0000259" key="14">
    <source>
        <dbReference type="PROSITE" id="PS50885"/>
    </source>
</evidence>
<dbReference type="Pfam" id="PF06580">
    <property type="entry name" value="His_kinase"/>
    <property type="match status" value="1"/>
</dbReference>
<dbReference type="GO" id="GO:0016301">
    <property type="term" value="F:kinase activity"/>
    <property type="evidence" value="ECO:0007669"/>
    <property type="project" value="UniProtKB-KW"/>
</dbReference>
<accession>A0ABY5SMB1</accession>
<feature type="domain" description="Histidine kinase" evidence="13">
    <location>
        <begin position="416"/>
        <end position="584"/>
    </location>
</feature>
<feature type="transmembrane region" description="Helical" evidence="12">
    <location>
        <begin position="21"/>
        <end position="42"/>
    </location>
</feature>
<reference evidence="15" key="1">
    <citation type="submission" date="2022-01" db="EMBL/GenBank/DDBJ databases">
        <title>Paenibacillus spongiae sp. nov., isolated from marine sponge.</title>
        <authorList>
            <person name="Li Z."/>
            <person name="Zhang M."/>
        </authorList>
    </citation>
    <scope>NUCLEOTIDE SEQUENCE</scope>
    <source>
        <strain evidence="15">PHS-Z3</strain>
    </source>
</reference>
<dbReference type="SMART" id="SM00387">
    <property type="entry name" value="HATPase_c"/>
    <property type="match status" value="1"/>
</dbReference>
<dbReference type="Pfam" id="PF02518">
    <property type="entry name" value="HATPase_c"/>
    <property type="match status" value="1"/>
</dbReference>
<keyword evidence="8 15" id="KW-0418">Kinase</keyword>
<name>A0ABY5SMB1_9BACL</name>
<evidence type="ECO:0000256" key="9">
    <source>
        <dbReference type="ARBA" id="ARBA00022840"/>
    </source>
</evidence>
<comment type="subcellular location">
    <subcellularLocation>
        <location evidence="2">Cell membrane</location>
        <topology evidence="2">Multi-pass membrane protein</topology>
    </subcellularLocation>
</comment>
<dbReference type="Gene3D" id="3.30.450.20">
    <property type="entry name" value="PAS domain"/>
    <property type="match status" value="1"/>
</dbReference>
<feature type="transmembrane region" description="Helical" evidence="12">
    <location>
        <begin position="301"/>
        <end position="325"/>
    </location>
</feature>
<dbReference type="InterPro" id="IPR010559">
    <property type="entry name" value="Sig_transdc_His_kin_internal"/>
</dbReference>
<dbReference type="SUPFAM" id="SSF55874">
    <property type="entry name" value="ATPase domain of HSP90 chaperone/DNA topoisomerase II/histidine kinase"/>
    <property type="match status" value="1"/>
</dbReference>
<evidence type="ECO:0000256" key="11">
    <source>
        <dbReference type="ARBA" id="ARBA00023136"/>
    </source>
</evidence>
<gene>
    <name evidence="15" type="ORF">L1F29_16670</name>
</gene>
<evidence type="ECO:0000256" key="5">
    <source>
        <dbReference type="ARBA" id="ARBA00022553"/>
    </source>
</evidence>
<dbReference type="PANTHER" id="PTHR34220:SF7">
    <property type="entry name" value="SENSOR HISTIDINE KINASE YPDA"/>
    <property type="match status" value="1"/>
</dbReference>
<keyword evidence="10" id="KW-0902">Two-component regulatory system</keyword>
<keyword evidence="6" id="KW-0808">Transferase</keyword>
<dbReference type="InterPro" id="IPR005467">
    <property type="entry name" value="His_kinase_dom"/>
</dbReference>
<evidence type="ECO:0000256" key="10">
    <source>
        <dbReference type="ARBA" id="ARBA00023012"/>
    </source>
</evidence>
<organism evidence="15 16">
    <name type="scientific">Paenibacillus spongiae</name>
    <dbReference type="NCBI Taxonomy" id="2909671"/>
    <lineage>
        <taxon>Bacteria</taxon>
        <taxon>Bacillati</taxon>
        <taxon>Bacillota</taxon>
        <taxon>Bacilli</taxon>
        <taxon>Bacillales</taxon>
        <taxon>Paenibacillaceae</taxon>
        <taxon>Paenibacillus</taxon>
    </lineage>
</organism>
<keyword evidence="11 12" id="KW-0472">Membrane</keyword>
<evidence type="ECO:0000256" key="1">
    <source>
        <dbReference type="ARBA" id="ARBA00000085"/>
    </source>
</evidence>
<dbReference type="PROSITE" id="PS50109">
    <property type="entry name" value="HIS_KIN"/>
    <property type="match status" value="1"/>
</dbReference>
<comment type="catalytic activity">
    <reaction evidence="1">
        <text>ATP + protein L-histidine = ADP + protein N-phospho-L-histidine.</text>
        <dbReference type="EC" id="2.7.13.3"/>
    </reaction>
</comment>
<dbReference type="EMBL" id="CP091430">
    <property type="protein sequence ID" value="UVI33660.1"/>
    <property type="molecule type" value="Genomic_DNA"/>
</dbReference>
<evidence type="ECO:0000256" key="12">
    <source>
        <dbReference type="SAM" id="Phobius"/>
    </source>
</evidence>
<evidence type="ECO:0000256" key="8">
    <source>
        <dbReference type="ARBA" id="ARBA00022777"/>
    </source>
</evidence>
<protein>
    <recommendedName>
        <fullName evidence="3">histidine kinase</fullName>
        <ecNumber evidence="3">2.7.13.3</ecNumber>
    </recommendedName>
</protein>
<keyword evidence="9" id="KW-0067">ATP-binding</keyword>
<dbReference type="InterPro" id="IPR036890">
    <property type="entry name" value="HATPase_C_sf"/>
</dbReference>
<dbReference type="Proteomes" id="UP001057877">
    <property type="component" value="Chromosome"/>
</dbReference>
<evidence type="ECO:0000256" key="3">
    <source>
        <dbReference type="ARBA" id="ARBA00012438"/>
    </source>
</evidence>
<feature type="domain" description="HAMP" evidence="14">
    <location>
        <begin position="322"/>
        <end position="374"/>
    </location>
</feature>
<keyword evidence="12" id="KW-0812">Transmembrane</keyword>
<keyword evidence="5" id="KW-0597">Phosphoprotein</keyword>
<dbReference type="Gene3D" id="6.10.340.10">
    <property type="match status" value="1"/>
</dbReference>
<dbReference type="RefSeq" id="WP_258389711.1">
    <property type="nucleotide sequence ID" value="NZ_CP091430.1"/>
</dbReference>
<evidence type="ECO:0000313" key="16">
    <source>
        <dbReference type="Proteomes" id="UP001057877"/>
    </source>
</evidence>
<keyword evidence="12" id="KW-1133">Transmembrane helix</keyword>
<evidence type="ECO:0000256" key="6">
    <source>
        <dbReference type="ARBA" id="ARBA00022679"/>
    </source>
</evidence>
<dbReference type="PANTHER" id="PTHR34220">
    <property type="entry name" value="SENSOR HISTIDINE KINASE YPDA"/>
    <property type="match status" value="1"/>
</dbReference>
<dbReference type="SUPFAM" id="SSF158472">
    <property type="entry name" value="HAMP domain-like"/>
    <property type="match status" value="1"/>
</dbReference>
<keyword evidence="16" id="KW-1185">Reference proteome</keyword>
<sequence>MKIGRLLGVWHYFRSFKLRNKLLICFGLIIALTVLNISYFTYNKTENYLNQLSSGAYREVLRQANVTLDYRMKNYERVLNTFYISEEFQELLTNDYANKFDEYEANNRLRDFIESILNTYEYVPIVKVYNFKESTFSGFIYKESDIVDEAWKQEIVTSPSLRILWSNRFTDTHDKTLLKLVAAKALRNKFNKVYGIVSFEINSSYMFNQIDHLDLFPEGNVYVLDQSGLLVYRQNSRVAERVGDPYRLYSKLTGNSGSFTETIDGVPYFIVYDKSTEGNWTLVGATPMRGALSITKDVRDYILVLSILLIVIGFVVIYGMSYFFTKRLSLLTDEMLKVSKGAMNIQLDMRSNDEIGEMNKVLHLMLRKMMKNMDDISEMKTTEAKLQMKTLQMQINPHFLYNTLSTINWMAMNAGAEDISEAVNALAKYYRIGLSNGKEIITIREELEHVRNYIYIQQIRTKDNIKFEYDVDEEALPYLTPKMILQPIVENAIYHGIEKIRKTGTIRIAVKKYGTHIRFTVEDNGSGIDESKLNDQLNGYAAKSYGLYNIESKIKLYFGQEYGLQVDSIPGRGTSVTIDMPASMNM</sequence>
<dbReference type="InterPro" id="IPR003660">
    <property type="entry name" value="HAMP_dom"/>
</dbReference>
<dbReference type="CDD" id="cd06225">
    <property type="entry name" value="HAMP"/>
    <property type="match status" value="1"/>
</dbReference>
<evidence type="ECO:0000259" key="13">
    <source>
        <dbReference type="PROSITE" id="PS50109"/>
    </source>
</evidence>
<dbReference type="InterPro" id="IPR050640">
    <property type="entry name" value="Bact_2-comp_sensor_kinase"/>
</dbReference>
<dbReference type="EC" id="2.7.13.3" evidence="3"/>
<dbReference type="PROSITE" id="PS50885">
    <property type="entry name" value="HAMP"/>
    <property type="match status" value="1"/>
</dbReference>
<evidence type="ECO:0000313" key="15">
    <source>
        <dbReference type="EMBL" id="UVI33660.1"/>
    </source>
</evidence>
<dbReference type="InterPro" id="IPR003594">
    <property type="entry name" value="HATPase_dom"/>
</dbReference>
<evidence type="ECO:0000256" key="4">
    <source>
        <dbReference type="ARBA" id="ARBA00022475"/>
    </source>
</evidence>
<keyword evidence="4" id="KW-1003">Cell membrane</keyword>
<dbReference type="Gene3D" id="3.30.565.10">
    <property type="entry name" value="Histidine kinase-like ATPase, C-terminal domain"/>
    <property type="match status" value="1"/>
</dbReference>
<evidence type="ECO:0000256" key="7">
    <source>
        <dbReference type="ARBA" id="ARBA00022741"/>
    </source>
</evidence>
<keyword evidence="7" id="KW-0547">Nucleotide-binding</keyword>